<organism evidence="2 3">
    <name type="scientific">Candidatus Woesebacteria bacterium GW2011_GWA1_39_12</name>
    <dbReference type="NCBI Taxonomy" id="1618549"/>
    <lineage>
        <taxon>Bacteria</taxon>
        <taxon>Candidatus Woeseibacteriota</taxon>
    </lineage>
</organism>
<accession>A0A0G0M1D7</accession>
<proteinExistence type="predicted"/>
<name>A0A0G0M1D7_9BACT</name>
<feature type="transmembrane region" description="Helical" evidence="1">
    <location>
        <begin position="363"/>
        <end position="379"/>
    </location>
</feature>
<comment type="caution">
    <text evidence="2">The sequence shown here is derived from an EMBL/GenBank/DDBJ whole genome shotgun (WGS) entry which is preliminary data.</text>
</comment>
<feature type="transmembrane region" description="Helical" evidence="1">
    <location>
        <begin position="273"/>
        <end position="296"/>
    </location>
</feature>
<protein>
    <submittedName>
        <fullName evidence="2">Putative membrane protein</fullName>
    </submittedName>
</protein>
<feature type="transmembrane region" description="Helical" evidence="1">
    <location>
        <begin position="230"/>
        <end position="249"/>
    </location>
</feature>
<keyword evidence="1" id="KW-1133">Transmembrane helix</keyword>
<feature type="transmembrane region" description="Helical" evidence="1">
    <location>
        <begin position="199"/>
        <end position="221"/>
    </location>
</feature>
<gene>
    <name evidence="2" type="ORF">UT23_C0006G0049</name>
</gene>
<keyword evidence="1" id="KW-0472">Membrane</keyword>
<dbReference type="AlphaFoldDB" id="A0A0G0M1D7"/>
<feature type="transmembrane region" description="Helical" evidence="1">
    <location>
        <begin position="144"/>
        <end position="163"/>
    </location>
</feature>
<keyword evidence="1" id="KW-0812">Transmembrane</keyword>
<feature type="transmembrane region" description="Helical" evidence="1">
    <location>
        <begin position="324"/>
        <end position="343"/>
    </location>
</feature>
<dbReference type="EMBL" id="LBWA01000006">
    <property type="protein sequence ID" value="KKQ98008.1"/>
    <property type="molecule type" value="Genomic_DNA"/>
</dbReference>
<evidence type="ECO:0000313" key="2">
    <source>
        <dbReference type="EMBL" id="KKQ98008.1"/>
    </source>
</evidence>
<sequence>MLTRKFRGFADRKLFLFFWVLLFIAFCSKAFIFLDPDFGWRIKAGEIYLNSGIPETDPFSYTMSAFPWVDHAWSQSLLFYFIYSKLGYFGLALLESLLAILGLYLISFSFGKPILSKEILKNLGFYINTRFLKPFFFELSYEKLGLFLSFPVLLGASIFFTFFGIRAQTVSWLMMSFLVLILFKSNLGKAKYIIPPLFLFWANLHGSFLMGLTTFFIFLFLKSVRTKKALISEWTILIVSILLTFINPYEGGIWKEAFSSISDTKLRFSIVEWMPALMMLDLAIVSFIGISFSLFVKYRKKLRLEETGLYIFFLTSALLSRRHLPLFVIIAIPVTVKTINFLLEDAKKVKKGQERFTKFYKTLWLTSLIIFFIQAIFAFREAGYLGYGGFYPKEAVSYLNENLPRGEIFSEYGWGGYLIWKLPQKKVFVDGRMPSWRWDEPDNAGLTSAFDTYNEVLSGKVDYRKVFERYDVEVVLWSKPKEEDKLDDLTEKLEGFLSVFGWETSDFDLLQALEQDGWVKVYEDEVAVLYKSPR</sequence>
<dbReference type="Proteomes" id="UP000034325">
    <property type="component" value="Unassembled WGS sequence"/>
</dbReference>
<evidence type="ECO:0000256" key="1">
    <source>
        <dbReference type="SAM" id="Phobius"/>
    </source>
</evidence>
<feature type="transmembrane region" description="Helical" evidence="1">
    <location>
        <begin position="90"/>
        <end position="110"/>
    </location>
</feature>
<reference evidence="2 3" key="1">
    <citation type="journal article" date="2015" name="Nature">
        <title>rRNA introns, odd ribosomes, and small enigmatic genomes across a large radiation of phyla.</title>
        <authorList>
            <person name="Brown C.T."/>
            <person name="Hug L.A."/>
            <person name="Thomas B.C."/>
            <person name="Sharon I."/>
            <person name="Castelle C.J."/>
            <person name="Singh A."/>
            <person name="Wilkins M.J."/>
            <person name="Williams K.H."/>
            <person name="Banfield J.F."/>
        </authorList>
    </citation>
    <scope>NUCLEOTIDE SEQUENCE [LARGE SCALE GENOMIC DNA]</scope>
</reference>
<feature type="transmembrane region" description="Helical" evidence="1">
    <location>
        <begin position="170"/>
        <end position="187"/>
    </location>
</feature>
<evidence type="ECO:0000313" key="3">
    <source>
        <dbReference type="Proteomes" id="UP000034325"/>
    </source>
</evidence>